<accession>A0A4Q2KE46</accession>
<feature type="domain" description="Carrier" evidence="1">
    <location>
        <begin position="1"/>
        <end position="75"/>
    </location>
</feature>
<gene>
    <name evidence="2" type="ORF">ESZ91_03560</name>
</gene>
<dbReference type="RefSeq" id="WP_129224216.1">
    <property type="nucleotide sequence ID" value="NZ_SDOZ01000002.1"/>
</dbReference>
<keyword evidence="3" id="KW-1185">Reference proteome</keyword>
<name>A0A4Q2KE46_9FIRM</name>
<evidence type="ECO:0000259" key="1">
    <source>
        <dbReference type="PROSITE" id="PS50075"/>
    </source>
</evidence>
<dbReference type="Gene3D" id="1.10.1200.10">
    <property type="entry name" value="ACP-like"/>
    <property type="match status" value="1"/>
</dbReference>
<dbReference type="PROSITE" id="PS50075">
    <property type="entry name" value="CARRIER"/>
    <property type="match status" value="1"/>
</dbReference>
<reference evidence="2 3" key="1">
    <citation type="journal article" date="2019" name="Gut">
        <title>Antibiotics-induced monodominance of a novel gut bacterial order.</title>
        <authorList>
            <person name="Hildebrand F."/>
            <person name="Moitinho-Silva L."/>
            <person name="Blasche S."/>
            <person name="Jahn M.T."/>
            <person name="Gossmann T.I."/>
            <person name="Heuerta-Cepas J."/>
            <person name="Hercog R."/>
            <person name="Luetge M."/>
            <person name="Bahram M."/>
            <person name="Pryszlak A."/>
            <person name="Alves R.J."/>
            <person name="Waszak S.M."/>
            <person name="Zhu A."/>
            <person name="Ye L."/>
            <person name="Costea P.I."/>
            <person name="Aalvink S."/>
            <person name="Belzer C."/>
            <person name="Forslund S.K."/>
            <person name="Sunagawa S."/>
            <person name="Hentschel U."/>
            <person name="Merten C."/>
            <person name="Patil K.R."/>
            <person name="Benes V."/>
            <person name="Bork P."/>
        </authorList>
    </citation>
    <scope>NUCLEOTIDE SEQUENCE [LARGE SCALE GENOMIC DNA]</scope>
    <source>
        <strain evidence="2 3">HDS1380</strain>
    </source>
</reference>
<organism evidence="2 3">
    <name type="scientific">Candidatus Borkfalkia ceftriaxoniphila</name>
    <dbReference type="NCBI Taxonomy" id="2508949"/>
    <lineage>
        <taxon>Bacteria</taxon>
        <taxon>Bacillati</taxon>
        <taxon>Bacillota</taxon>
        <taxon>Clostridia</taxon>
        <taxon>Christensenellales</taxon>
        <taxon>Christensenellaceae</taxon>
        <taxon>Candidatus Borkfalkia</taxon>
    </lineage>
</organism>
<protein>
    <submittedName>
        <fullName evidence="2">Acyl carrier protein</fullName>
    </submittedName>
</protein>
<evidence type="ECO:0000313" key="3">
    <source>
        <dbReference type="Proteomes" id="UP000291269"/>
    </source>
</evidence>
<dbReference type="OrthoDB" id="9804551at2"/>
<dbReference type="InterPro" id="IPR036736">
    <property type="entry name" value="ACP-like_sf"/>
</dbReference>
<dbReference type="AlphaFoldDB" id="A0A4Q2KE46"/>
<dbReference type="InterPro" id="IPR009081">
    <property type="entry name" value="PP-bd_ACP"/>
</dbReference>
<dbReference type="SUPFAM" id="SSF47336">
    <property type="entry name" value="ACP-like"/>
    <property type="match status" value="1"/>
</dbReference>
<dbReference type="Pfam" id="PF00550">
    <property type="entry name" value="PP-binding"/>
    <property type="match status" value="1"/>
</dbReference>
<dbReference type="Proteomes" id="UP000291269">
    <property type="component" value="Unassembled WGS sequence"/>
</dbReference>
<comment type="caution">
    <text evidence="2">The sequence shown here is derived from an EMBL/GenBank/DDBJ whole genome shotgun (WGS) entry which is preliminary data.</text>
</comment>
<sequence>METLAKLKEILSECKGEELDVNMDTTFDELDFDSLDKVDIVMQIEEAYDISLGDNMALSTVGELVKKIDEAVANK</sequence>
<evidence type="ECO:0000313" key="2">
    <source>
        <dbReference type="EMBL" id="RXZ61481.1"/>
    </source>
</evidence>
<proteinExistence type="predicted"/>
<dbReference type="EMBL" id="SDOZ01000002">
    <property type="protein sequence ID" value="RXZ61481.1"/>
    <property type="molecule type" value="Genomic_DNA"/>
</dbReference>